<dbReference type="RefSeq" id="WP_260792521.1">
    <property type="nucleotide sequence ID" value="NZ_CP093313.1"/>
</dbReference>
<proteinExistence type="predicted"/>
<organism evidence="2 3">
    <name type="scientific">Occallatibacter riparius</name>
    <dbReference type="NCBI Taxonomy" id="1002689"/>
    <lineage>
        <taxon>Bacteria</taxon>
        <taxon>Pseudomonadati</taxon>
        <taxon>Acidobacteriota</taxon>
        <taxon>Terriglobia</taxon>
        <taxon>Terriglobales</taxon>
        <taxon>Acidobacteriaceae</taxon>
        <taxon>Occallatibacter</taxon>
    </lineage>
</organism>
<accession>A0A9J7BKQ9</accession>
<feature type="signal peptide" evidence="1">
    <location>
        <begin position="1"/>
        <end position="33"/>
    </location>
</feature>
<dbReference type="KEGG" id="orp:MOP44_21780"/>
<dbReference type="Proteomes" id="UP001059380">
    <property type="component" value="Chromosome"/>
</dbReference>
<keyword evidence="3" id="KW-1185">Reference proteome</keyword>
<evidence type="ECO:0000256" key="1">
    <source>
        <dbReference type="SAM" id="SignalP"/>
    </source>
</evidence>
<dbReference type="AlphaFoldDB" id="A0A9J7BKQ9"/>
<reference evidence="2" key="1">
    <citation type="submission" date="2021-04" db="EMBL/GenBank/DDBJ databases">
        <title>Phylogenetic analysis of Acidobacteriaceae.</title>
        <authorList>
            <person name="Qiu L."/>
            <person name="Zhang Q."/>
        </authorList>
    </citation>
    <scope>NUCLEOTIDE SEQUENCE</scope>
    <source>
        <strain evidence="2">DSM 25168</strain>
    </source>
</reference>
<sequence length="155" mass="16541">MTLIQKRFTRAAARTFVLATCITFGAGAVLAHAQKMQTTSEPSSTADRFTGTWHWMFDGTSFSTMILARTGAGFRGTVTPSRIALNDDGGLRQADPAEDSTPVPVARATLEGSALQIKLNDGFAFTVTLKDETHAEILPVGAPANMKPIQAEKAK</sequence>
<name>A0A9J7BKQ9_9BACT</name>
<evidence type="ECO:0000313" key="3">
    <source>
        <dbReference type="Proteomes" id="UP001059380"/>
    </source>
</evidence>
<dbReference type="EMBL" id="CP093313">
    <property type="protein sequence ID" value="UWZ83187.1"/>
    <property type="molecule type" value="Genomic_DNA"/>
</dbReference>
<feature type="chain" id="PRO_5039953708" evidence="1">
    <location>
        <begin position="34"/>
        <end position="155"/>
    </location>
</feature>
<gene>
    <name evidence="2" type="ORF">MOP44_21780</name>
</gene>
<protein>
    <submittedName>
        <fullName evidence="2">Uncharacterized protein</fullName>
    </submittedName>
</protein>
<keyword evidence="1" id="KW-0732">Signal</keyword>
<evidence type="ECO:0000313" key="2">
    <source>
        <dbReference type="EMBL" id="UWZ83187.1"/>
    </source>
</evidence>